<dbReference type="OrthoDB" id="8410231at2"/>
<dbReference type="InterPro" id="IPR008018">
    <property type="entry name" value="Phage_tail_attach_FII"/>
</dbReference>
<proteinExistence type="predicted"/>
<name>A0A5C6RVW3_9RHOB</name>
<accession>A0A5C6RVW3</accession>
<dbReference type="Pfam" id="PF05354">
    <property type="entry name" value="Phage_attach"/>
    <property type="match status" value="1"/>
</dbReference>
<evidence type="ECO:0000313" key="2">
    <source>
        <dbReference type="Proteomes" id="UP000321562"/>
    </source>
</evidence>
<dbReference type="RefSeq" id="WP_147100813.1">
    <property type="nucleotide sequence ID" value="NZ_JBHUFH010000037.1"/>
</dbReference>
<dbReference type="Proteomes" id="UP000321562">
    <property type="component" value="Unassembled WGS sequence"/>
</dbReference>
<keyword evidence="2" id="KW-1185">Reference proteome</keyword>
<reference evidence="1 2" key="1">
    <citation type="submission" date="2019-08" db="EMBL/GenBank/DDBJ databases">
        <authorList>
            <person name="Ye J."/>
        </authorList>
    </citation>
    <scope>NUCLEOTIDE SEQUENCE [LARGE SCALE GENOMIC DNA]</scope>
    <source>
        <strain evidence="1 2">TK008</strain>
    </source>
</reference>
<dbReference type="EMBL" id="VOPL01000009">
    <property type="protein sequence ID" value="TXB65710.1"/>
    <property type="molecule type" value="Genomic_DNA"/>
</dbReference>
<gene>
    <name evidence="1" type="ORF">FQV27_16815</name>
</gene>
<dbReference type="AlphaFoldDB" id="A0A5C6RVW3"/>
<evidence type="ECO:0000313" key="1">
    <source>
        <dbReference type="EMBL" id="TXB65710.1"/>
    </source>
</evidence>
<organism evidence="1 2">
    <name type="scientific">Paracoccus aurantiacus</name>
    <dbReference type="NCBI Taxonomy" id="2599412"/>
    <lineage>
        <taxon>Bacteria</taxon>
        <taxon>Pseudomonadati</taxon>
        <taxon>Pseudomonadota</taxon>
        <taxon>Alphaproteobacteria</taxon>
        <taxon>Rhodobacterales</taxon>
        <taxon>Paracoccaceae</taxon>
        <taxon>Paracoccus</taxon>
    </lineage>
</organism>
<evidence type="ECO:0008006" key="3">
    <source>
        <dbReference type="Google" id="ProtNLM"/>
    </source>
</evidence>
<comment type="caution">
    <text evidence="1">The sequence shown here is derived from an EMBL/GenBank/DDBJ whole genome shotgun (WGS) entry which is preliminary data.</text>
</comment>
<dbReference type="GO" id="GO:0019068">
    <property type="term" value="P:virion assembly"/>
    <property type="evidence" value="ECO:0007669"/>
    <property type="project" value="InterPro"/>
</dbReference>
<protein>
    <recommendedName>
        <fullName evidence="3">Head-tail adaptor protein</fullName>
    </recommendedName>
</protein>
<sequence>MEGFERALTRVFADPNMATDGLWLKSGAEPATPIRLIRKAPDEVTSYGSARVWSETLRADVMVSQMPDPAPGDRISIGTDIWEVQGKPVRDRERLIWTMDLRPA</sequence>